<proteinExistence type="predicted"/>
<organism evidence="2 3">
    <name type="scientific">Chryseobacterium paridis</name>
    <dbReference type="NCBI Taxonomy" id="2800328"/>
    <lineage>
        <taxon>Bacteria</taxon>
        <taxon>Pseudomonadati</taxon>
        <taxon>Bacteroidota</taxon>
        <taxon>Flavobacteriia</taxon>
        <taxon>Flavobacteriales</taxon>
        <taxon>Weeksellaceae</taxon>
        <taxon>Chryseobacterium group</taxon>
        <taxon>Chryseobacterium</taxon>
    </lineage>
</organism>
<feature type="transmembrane region" description="Helical" evidence="1">
    <location>
        <begin position="66"/>
        <end position="84"/>
    </location>
</feature>
<keyword evidence="3" id="KW-1185">Reference proteome</keyword>
<reference evidence="3" key="1">
    <citation type="submission" date="2021-01" db="EMBL/GenBank/DDBJ databases">
        <title>Genome public.</title>
        <authorList>
            <person name="Liu C."/>
            <person name="Sun Q."/>
        </authorList>
    </citation>
    <scope>NUCLEOTIDE SEQUENCE [LARGE SCALE GENOMIC DNA]</scope>
    <source>
        <strain evidence="3">YIM B02567</strain>
    </source>
</reference>
<sequence length="189" mass="20815">MFGFLENLEPLNQGFWYIALGASLIFLIQTVLTFIGGGHSDGLHTDFTGDVSHGDTPFQLFSFRNLVNFLLGFGWSGVAFYNSIGSKVLLFFVAILVGTGFLVLFFILILQILKLTEDNTFKMENLIGRTGEVYLTIPAKMSGKGKILISVNGANHELPAMTEAEESIPSSHSVRVIYIYDKILVVAKV</sequence>
<name>A0ABS1FZN3_9FLAO</name>
<dbReference type="InterPro" id="IPR012340">
    <property type="entry name" value="NA-bd_OB-fold"/>
</dbReference>
<accession>A0ABS1FZN3</accession>
<evidence type="ECO:0000313" key="2">
    <source>
        <dbReference type="EMBL" id="MBK1897649.1"/>
    </source>
</evidence>
<keyword evidence="1" id="KW-0472">Membrane</keyword>
<dbReference type="Proteomes" id="UP000628669">
    <property type="component" value="Unassembled WGS sequence"/>
</dbReference>
<dbReference type="EMBL" id="JAENHK010000010">
    <property type="protein sequence ID" value="MBK1897649.1"/>
    <property type="molecule type" value="Genomic_DNA"/>
</dbReference>
<protein>
    <submittedName>
        <fullName evidence="2">NfeD family protein</fullName>
    </submittedName>
</protein>
<dbReference type="Gene3D" id="2.40.50.140">
    <property type="entry name" value="Nucleic acid-binding proteins"/>
    <property type="match status" value="1"/>
</dbReference>
<keyword evidence="1" id="KW-1133">Transmembrane helix</keyword>
<gene>
    <name evidence="2" type="ORF">JHL15_17925</name>
</gene>
<feature type="transmembrane region" description="Helical" evidence="1">
    <location>
        <begin position="15"/>
        <end position="35"/>
    </location>
</feature>
<evidence type="ECO:0000256" key="1">
    <source>
        <dbReference type="SAM" id="Phobius"/>
    </source>
</evidence>
<dbReference type="RefSeq" id="WP_200247992.1">
    <property type="nucleotide sequence ID" value="NZ_JAENHK010000010.1"/>
</dbReference>
<comment type="caution">
    <text evidence="2">The sequence shown here is derived from an EMBL/GenBank/DDBJ whole genome shotgun (WGS) entry which is preliminary data.</text>
</comment>
<keyword evidence="1" id="KW-0812">Transmembrane</keyword>
<feature type="transmembrane region" description="Helical" evidence="1">
    <location>
        <begin position="90"/>
        <end position="113"/>
    </location>
</feature>
<evidence type="ECO:0000313" key="3">
    <source>
        <dbReference type="Proteomes" id="UP000628669"/>
    </source>
</evidence>